<feature type="compositionally biased region" description="Basic residues" evidence="2">
    <location>
        <begin position="320"/>
        <end position="331"/>
    </location>
</feature>
<feature type="region of interest" description="Disordered" evidence="2">
    <location>
        <begin position="309"/>
        <end position="386"/>
    </location>
</feature>
<feature type="compositionally biased region" description="Polar residues" evidence="2">
    <location>
        <begin position="332"/>
        <end position="345"/>
    </location>
</feature>
<dbReference type="InterPro" id="IPR025122">
    <property type="entry name" value="DUF4048"/>
</dbReference>
<dbReference type="EMBL" id="MU863626">
    <property type="protein sequence ID" value="KAK4105121.1"/>
    <property type="molecule type" value="Genomic_DNA"/>
</dbReference>
<feature type="compositionally biased region" description="Basic and acidic residues" evidence="2">
    <location>
        <begin position="454"/>
        <end position="472"/>
    </location>
</feature>
<evidence type="ECO:0000256" key="1">
    <source>
        <dbReference type="SAM" id="Coils"/>
    </source>
</evidence>
<feature type="region of interest" description="Disordered" evidence="2">
    <location>
        <begin position="411"/>
        <end position="589"/>
    </location>
</feature>
<evidence type="ECO:0000313" key="5">
    <source>
        <dbReference type="Proteomes" id="UP001305647"/>
    </source>
</evidence>
<protein>
    <recommendedName>
        <fullName evidence="3">DUF4048 domain-containing protein</fullName>
    </recommendedName>
</protein>
<keyword evidence="1" id="KW-0175">Coiled coil</keyword>
<keyword evidence="5" id="KW-1185">Reference proteome</keyword>
<comment type="caution">
    <text evidence="4">The sequence shown here is derived from an EMBL/GenBank/DDBJ whole genome shotgun (WGS) entry which is preliminary data.</text>
</comment>
<proteinExistence type="predicted"/>
<dbReference type="Proteomes" id="UP001305647">
    <property type="component" value="Unassembled WGS sequence"/>
</dbReference>
<dbReference type="AlphaFoldDB" id="A0AAN6QCR4"/>
<feature type="coiled-coil region" evidence="1">
    <location>
        <begin position="234"/>
        <end position="261"/>
    </location>
</feature>
<evidence type="ECO:0000256" key="2">
    <source>
        <dbReference type="SAM" id="MobiDB-lite"/>
    </source>
</evidence>
<dbReference type="Pfam" id="PF13257">
    <property type="entry name" value="DUF4048"/>
    <property type="match status" value="1"/>
</dbReference>
<feature type="compositionally biased region" description="Basic and acidic residues" evidence="2">
    <location>
        <begin position="131"/>
        <end position="152"/>
    </location>
</feature>
<accession>A0AAN6QCR4</accession>
<sequence length="646" mass="71305">MSSSDLLRTCFVSACANALFNKRDNNPLDLHKAAAVARRSTRLGSTPPLTHRLHRRSLSTTPRPGRRRRTPWSDYHPQFLRKSSHSPSLPNPPANRPEVVRRSPRRPAVMDEMVLLQRSIDESMRNGASTPEDRRRPGPVGSRDDTKPRPFPDESLASPSSNPDHVAETRSTRSASTTSRSTHRLSLTLPIVPATAYPPRQVPASCTNLTFPPTPLDTPSVMSPVDSADFITAIAAQERRVLELREELSRAESDLARLKKQWATHEAYKKRGVRRSYEPFPGLGPSAESHDEAALRRSVELDRRKALLEQHNQQATPERNRRRVFTGRHTRTLSLLSPTRSTGGFSANEDDEAESTKTDFDSRWTAAPSALQSKRASWASRPTQATGVKQLAEDLKSGLWTFMEDLRQATVGDEPITGQGVHTRGINGNTRPADQDTIRPPVTPRPRLGSAFDENPKVSKQEKAAQLPRDEAASNSSNNDDEDDDDAPRPSLRRSKTDCGPTRKRFSWAPLPVEALDDNDWSNWDSPNVASPRWSGTTVNGDIIPSVPEKHADGEDVSHEDTLLKLNSPPSRLTTRSPSPSPTAASPAAALSGLGQSKLEEMIPQALNRLTPSKLKKTAADFMKEWERSLASPADMPVSVSPVGKE</sequence>
<feature type="compositionally biased region" description="Polar residues" evidence="2">
    <location>
        <begin position="370"/>
        <end position="386"/>
    </location>
</feature>
<feature type="compositionally biased region" description="Low complexity" evidence="2">
    <location>
        <begin position="172"/>
        <end position="186"/>
    </location>
</feature>
<feature type="domain" description="DUF4048" evidence="3">
    <location>
        <begin position="389"/>
        <end position="528"/>
    </location>
</feature>
<organism evidence="4 5">
    <name type="scientific">Parathielavia hyrcaniae</name>
    <dbReference type="NCBI Taxonomy" id="113614"/>
    <lineage>
        <taxon>Eukaryota</taxon>
        <taxon>Fungi</taxon>
        <taxon>Dikarya</taxon>
        <taxon>Ascomycota</taxon>
        <taxon>Pezizomycotina</taxon>
        <taxon>Sordariomycetes</taxon>
        <taxon>Sordariomycetidae</taxon>
        <taxon>Sordariales</taxon>
        <taxon>Chaetomiaceae</taxon>
        <taxon>Parathielavia</taxon>
    </lineage>
</organism>
<feature type="compositionally biased region" description="Basic and acidic residues" evidence="2">
    <location>
        <begin position="548"/>
        <end position="563"/>
    </location>
</feature>
<evidence type="ECO:0000313" key="4">
    <source>
        <dbReference type="EMBL" id="KAK4105121.1"/>
    </source>
</evidence>
<name>A0AAN6QCR4_9PEZI</name>
<gene>
    <name evidence="4" type="ORF">N658DRAFT_418142</name>
</gene>
<feature type="region of interest" description="Disordered" evidence="2">
    <location>
        <begin position="37"/>
        <end position="108"/>
    </location>
</feature>
<reference evidence="4" key="2">
    <citation type="submission" date="2023-05" db="EMBL/GenBank/DDBJ databases">
        <authorList>
            <consortium name="Lawrence Berkeley National Laboratory"/>
            <person name="Steindorff A."/>
            <person name="Hensen N."/>
            <person name="Bonometti L."/>
            <person name="Westerberg I."/>
            <person name="Brannstrom I.O."/>
            <person name="Guillou S."/>
            <person name="Cros-Aarteil S."/>
            <person name="Calhoun S."/>
            <person name="Haridas S."/>
            <person name="Kuo A."/>
            <person name="Mondo S."/>
            <person name="Pangilinan J."/>
            <person name="Riley R."/>
            <person name="Labutti K."/>
            <person name="Andreopoulos B."/>
            <person name="Lipzen A."/>
            <person name="Chen C."/>
            <person name="Yanf M."/>
            <person name="Daum C."/>
            <person name="Ng V."/>
            <person name="Clum A."/>
            <person name="Ohm R."/>
            <person name="Martin F."/>
            <person name="Silar P."/>
            <person name="Natvig D."/>
            <person name="Lalanne C."/>
            <person name="Gautier V."/>
            <person name="Ament-Velasquez S.L."/>
            <person name="Kruys A."/>
            <person name="Hutchinson M.I."/>
            <person name="Powell A.J."/>
            <person name="Barry K."/>
            <person name="Miller A.N."/>
            <person name="Grigoriev I.V."/>
            <person name="Debuchy R."/>
            <person name="Gladieux P."/>
            <person name="Thoren M.H."/>
            <person name="Johannesson H."/>
        </authorList>
    </citation>
    <scope>NUCLEOTIDE SEQUENCE</scope>
    <source>
        <strain evidence="4">CBS 757.83</strain>
    </source>
</reference>
<reference evidence="4" key="1">
    <citation type="journal article" date="2023" name="Mol. Phylogenet. Evol.">
        <title>Genome-scale phylogeny and comparative genomics of the fungal order Sordariales.</title>
        <authorList>
            <person name="Hensen N."/>
            <person name="Bonometti L."/>
            <person name="Westerberg I."/>
            <person name="Brannstrom I.O."/>
            <person name="Guillou S."/>
            <person name="Cros-Aarteil S."/>
            <person name="Calhoun S."/>
            <person name="Haridas S."/>
            <person name="Kuo A."/>
            <person name="Mondo S."/>
            <person name="Pangilinan J."/>
            <person name="Riley R."/>
            <person name="LaButti K."/>
            <person name="Andreopoulos B."/>
            <person name="Lipzen A."/>
            <person name="Chen C."/>
            <person name="Yan M."/>
            <person name="Daum C."/>
            <person name="Ng V."/>
            <person name="Clum A."/>
            <person name="Steindorff A."/>
            <person name="Ohm R.A."/>
            <person name="Martin F."/>
            <person name="Silar P."/>
            <person name="Natvig D.O."/>
            <person name="Lalanne C."/>
            <person name="Gautier V."/>
            <person name="Ament-Velasquez S.L."/>
            <person name="Kruys A."/>
            <person name="Hutchinson M.I."/>
            <person name="Powell A.J."/>
            <person name="Barry K."/>
            <person name="Miller A.N."/>
            <person name="Grigoriev I.V."/>
            <person name="Debuchy R."/>
            <person name="Gladieux P."/>
            <person name="Hiltunen Thoren M."/>
            <person name="Johannesson H."/>
        </authorList>
    </citation>
    <scope>NUCLEOTIDE SEQUENCE</scope>
    <source>
        <strain evidence="4">CBS 757.83</strain>
    </source>
</reference>
<evidence type="ECO:0000259" key="3">
    <source>
        <dbReference type="Pfam" id="PF13257"/>
    </source>
</evidence>
<feature type="region of interest" description="Disordered" evidence="2">
    <location>
        <begin position="120"/>
        <end position="186"/>
    </location>
</feature>
<feature type="compositionally biased region" description="Low complexity" evidence="2">
    <location>
        <begin position="568"/>
        <end position="589"/>
    </location>
</feature>